<dbReference type="Pfam" id="PF00838">
    <property type="entry name" value="TCTP"/>
    <property type="match status" value="1"/>
</dbReference>
<reference evidence="4" key="2">
    <citation type="journal article" date="2023" name="IMA Fungus">
        <title>Comparative genomic study of the Penicillium genus elucidates a diverse pangenome and 15 lateral gene transfer events.</title>
        <authorList>
            <person name="Petersen C."/>
            <person name="Sorensen T."/>
            <person name="Nielsen M.R."/>
            <person name="Sondergaard T.E."/>
            <person name="Sorensen J.L."/>
            <person name="Fitzpatrick D.A."/>
            <person name="Frisvad J.C."/>
            <person name="Nielsen K.L."/>
        </authorList>
    </citation>
    <scope>NUCLEOTIDE SEQUENCE</scope>
    <source>
        <strain evidence="4">IBT 35673</strain>
    </source>
</reference>
<evidence type="ECO:0000256" key="1">
    <source>
        <dbReference type="ARBA" id="ARBA00014759"/>
    </source>
</evidence>
<dbReference type="SUPFAM" id="SSF51316">
    <property type="entry name" value="Mss4-like"/>
    <property type="match status" value="1"/>
</dbReference>
<protein>
    <recommendedName>
        <fullName evidence="1">Translationally-controlled tumor protein homolog</fullName>
    </recommendedName>
</protein>
<dbReference type="Gene3D" id="2.170.150.10">
    <property type="entry name" value="Metal Binding Protein, Guanine Nucleotide Exchange Factor, Chain A"/>
    <property type="match status" value="1"/>
</dbReference>
<name>A0A9W9QXC3_PENBR</name>
<comment type="caution">
    <text evidence="4">The sequence shown here is derived from an EMBL/GenBank/DDBJ whole genome shotgun (WGS) entry which is preliminary data.</text>
</comment>
<proteinExistence type="inferred from homology"/>
<dbReference type="PROSITE" id="PS01002">
    <property type="entry name" value="TCTP_1"/>
    <property type="match status" value="1"/>
</dbReference>
<dbReference type="PROSITE" id="PS51797">
    <property type="entry name" value="TCTP_3"/>
    <property type="match status" value="1"/>
</dbReference>
<dbReference type="InterPro" id="IPR034737">
    <property type="entry name" value="TCTP"/>
</dbReference>
<dbReference type="PANTHER" id="PTHR11991:SF0">
    <property type="entry name" value="TRANSLATIONALLY-CONTROLLED TUMOR PROTEIN"/>
    <property type="match status" value="1"/>
</dbReference>
<comment type="similarity">
    <text evidence="2">Belongs to the TCTP family.</text>
</comment>
<dbReference type="InterPro" id="IPR018103">
    <property type="entry name" value="Translation_control_tumour_CS"/>
</dbReference>
<dbReference type="GO" id="GO:0005737">
    <property type="term" value="C:cytoplasm"/>
    <property type="evidence" value="ECO:0007669"/>
    <property type="project" value="TreeGrafter"/>
</dbReference>
<evidence type="ECO:0000313" key="4">
    <source>
        <dbReference type="EMBL" id="KAJ5345828.1"/>
    </source>
</evidence>
<dbReference type="PANTHER" id="PTHR11991">
    <property type="entry name" value="TRANSLATIONALLY CONTROLLED TUMOR PROTEIN-RELATED"/>
    <property type="match status" value="1"/>
</dbReference>
<dbReference type="PRINTS" id="PR01653">
    <property type="entry name" value="TCTPROTEIN"/>
</dbReference>
<dbReference type="InterPro" id="IPR011057">
    <property type="entry name" value="Mss4-like_sf"/>
</dbReference>
<dbReference type="InterPro" id="IPR011323">
    <property type="entry name" value="Mss4/transl-control_tumour"/>
</dbReference>
<evidence type="ECO:0000259" key="3">
    <source>
        <dbReference type="PROSITE" id="PS51797"/>
    </source>
</evidence>
<accession>A0A9W9QXC3</accession>
<dbReference type="EMBL" id="JAPZBQ010000002">
    <property type="protein sequence ID" value="KAJ5345828.1"/>
    <property type="molecule type" value="Genomic_DNA"/>
</dbReference>
<sequence>MIIYTDALTGDELVADTFDLKPNPLHPILWECDCRKYSKRVGGEDIQLEGANPSAEEAEEDSGEHEMKMVHDIEDQFRLQWLQDSPPSKDLFKNNLKNYLKRLNKEVIEKLPEKEQKEFKDGAAKAMKYLVDMHGDLDFMVGEGSEAHSGQYVLINFREDGVTPYAIVWKHGLKETKV</sequence>
<organism evidence="4 5">
    <name type="scientific">Penicillium brevicompactum</name>
    <dbReference type="NCBI Taxonomy" id="5074"/>
    <lineage>
        <taxon>Eukaryota</taxon>
        <taxon>Fungi</taxon>
        <taxon>Dikarya</taxon>
        <taxon>Ascomycota</taxon>
        <taxon>Pezizomycotina</taxon>
        <taxon>Eurotiomycetes</taxon>
        <taxon>Eurotiomycetidae</taxon>
        <taxon>Eurotiales</taxon>
        <taxon>Aspergillaceae</taxon>
        <taxon>Penicillium</taxon>
    </lineage>
</organism>
<evidence type="ECO:0000256" key="2">
    <source>
        <dbReference type="PROSITE-ProRule" id="PRU01133"/>
    </source>
</evidence>
<dbReference type="InterPro" id="IPR018105">
    <property type="entry name" value="Translational_control_tumour_p"/>
</dbReference>
<gene>
    <name evidence="4" type="ORF">N7452_003832</name>
</gene>
<dbReference type="Proteomes" id="UP001147695">
    <property type="component" value="Unassembled WGS sequence"/>
</dbReference>
<reference evidence="4" key="1">
    <citation type="submission" date="2022-12" db="EMBL/GenBank/DDBJ databases">
        <authorList>
            <person name="Petersen C."/>
        </authorList>
    </citation>
    <scope>NUCLEOTIDE SEQUENCE</scope>
    <source>
        <strain evidence="4">IBT 35673</strain>
    </source>
</reference>
<evidence type="ECO:0000313" key="5">
    <source>
        <dbReference type="Proteomes" id="UP001147695"/>
    </source>
</evidence>
<feature type="domain" description="TCTP" evidence="3">
    <location>
        <begin position="1"/>
        <end position="178"/>
    </location>
</feature>
<dbReference type="GO" id="GO:0005509">
    <property type="term" value="F:calcium ion binding"/>
    <property type="evidence" value="ECO:0007669"/>
    <property type="project" value="TreeGrafter"/>
</dbReference>
<dbReference type="AlphaFoldDB" id="A0A9W9QXC3"/>